<dbReference type="Gene3D" id="3.40.630.30">
    <property type="match status" value="1"/>
</dbReference>
<dbReference type="PANTHER" id="PTHR42919:SF8">
    <property type="entry name" value="N-ALPHA-ACETYLTRANSFERASE 50"/>
    <property type="match status" value="1"/>
</dbReference>
<gene>
    <name evidence="4" type="ORF">F9U64_18210</name>
</gene>
<dbReference type="PANTHER" id="PTHR42919">
    <property type="entry name" value="N-ALPHA-ACETYLTRANSFERASE"/>
    <property type="match status" value="1"/>
</dbReference>
<keyword evidence="2" id="KW-0012">Acyltransferase</keyword>
<dbReference type="InterPro" id="IPR000182">
    <property type="entry name" value="GNAT_dom"/>
</dbReference>
<evidence type="ECO:0000256" key="2">
    <source>
        <dbReference type="ARBA" id="ARBA00023315"/>
    </source>
</evidence>
<proteinExistence type="predicted"/>
<dbReference type="CDD" id="cd04301">
    <property type="entry name" value="NAT_SF"/>
    <property type="match status" value="1"/>
</dbReference>
<dbReference type="RefSeq" id="WP_153406318.1">
    <property type="nucleotide sequence ID" value="NZ_ML762444.1"/>
</dbReference>
<dbReference type="Proteomes" id="UP000480246">
    <property type="component" value="Unassembled WGS sequence"/>
</dbReference>
<feature type="domain" description="N-acetyltransferase" evidence="3">
    <location>
        <begin position="3"/>
        <end position="171"/>
    </location>
</feature>
<dbReference type="OrthoDB" id="7205533at2"/>
<organism evidence="4 5">
    <name type="scientific">Gracilibacillus oryzae</name>
    <dbReference type="NCBI Taxonomy" id="1672701"/>
    <lineage>
        <taxon>Bacteria</taxon>
        <taxon>Bacillati</taxon>
        <taxon>Bacillota</taxon>
        <taxon>Bacilli</taxon>
        <taxon>Bacillales</taxon>
        <taxon>Bacillaceae</taxon>
        <taxon>Gracilibacillus</taxon>
    </lineage>
</organism>
<evidence type="ECO:0000259" key="3">
    <source>
        <dbReference type="PROSITE" id="PS51186"/>
    </source>
</evidence>
<keyword evidence="5" id="KW-1185">Reference proteome</keyword>
<keyword evidence="1 4" id="KW-0808">Transferase</keyword>
<evidence type="ECO:0000313" key="5">
    <source>
        <dbReference type="Proteomes" id="UP000480246"/>
    </source>
</evidence>
<protein>
    <submittedName>
        <fullName evidence="4">GNAT family N-acetyltransferase</fullName>
    </submittedName>
</protein>
<accession>A0A7C8GRK7</accession>
<dbReference type="GO" id="GO:0016747">
    <property type="term" value="F:acyltransferase activity, transferring groups other than amino-acyl groups"/>
    <property type="evidence" value="ECO:0007669"/>
    <property type="project" value="InterPro"/>
</dbReference>
<dbReference type="InterPro" id="IPR051556">
    <property type="entry name" value="N-term/lysine_N-AcTrnsfr"/>
</dbReference>
<dbReference type="EMBL" id="WEID01000094">
    <property type="protein sequence ID" value="KAB8127228.1"/>
    <property type="molecule type" value="Genomic_DNA"/>
</dbReference>
<name>A0A7C8GRK7_9BACI</name>
<dbReference type="AlphaFoldDB" id="A0A7C8GRK7"/>
<dbReference type="InterPro" id="IPR016181">
    <property type="entry name" value="Acyl_CoA_acyltransferase"/>
</dbReference>
<evidence type="ECO:0000256" key="1">
    <source>
        <dbReference type="ARBA" id="ARBA00022679"/>
    </source>
</evidence>
<sequence length="171" mass="20188">MKTEIRRCTLEDLHVLQVIGTETYSETYSHLNTPENMNEYLELAFNLDQLKAELSNENSTFLFMYVNQVLAGYLKLNINDAQTYHVSDEAMEIERIYVKNVFQDKGLGKMLLQTAMKIASEMNKEEIWLGVWQKNKNAIDFHKNMEFEIRGEYSYFIGDEEQENYIMVKKL</sequence>
<evidence type="ECO:0000313" key="4">
    <source>
        <dbReference type="EMBL" id="KAB8127228.1"/>
    </source>
</evidence>
<dbReference type="PROSITE" id="PS51186">
    <property type="entry name" value="GNAT"/>
    <property type="match status" value="1"/>
</dbReference>
<reference evidence="4 5" key="1">
    <citation type="submission" date="2019-10" db="EMBL/GenBank/DDBJ databases">
        <title>Gracilibacillus sp. nov. isolated from rice seeds.</title>
        <authorList>
            <person name="He S."/>
        </authorList>
    </citation>
    <scope>NUCLEOTIDE SEQUENCE [LARGE SCALE GENOMIC DNA]</scope>
    <source>
        <strain evidence="4 5">TD8</strain>
    </source>
</reference>
<dbReference type="SUPFAM" id="SSF55729">
    <property type="entry name" value="Acyl-CoA N-acyltransferases (Nat)"/>
    <property type="match status" value="1"/>
</dbReference>
<dbReference type="Pfam" id="PF00583">
    <property type="entry name" value="Acetyltransf_1"/>
    <property type="match status" value="1"/>
</dbReference>
<comment type="caution">
    <text evidence="4">The sequence shown here is derived from an EMBL/GenBank/DDBJ whole genome shotgun (WGS) entry which is preliminary data.</text>
</comment>